<dbReference type="AlphaFoldDB" id="A0A9X3IGC9"/>
<dbReference type="EMBL" id="JAPKMY010000002">
    <property type="protein sequence ID" value="MCX5467001.1"/>
    <property type="molecule type" value="Genomic_DNA"/>
</dbReference>
<organism evidence="1 2">
    <name type="scientific">Acinetobacter nematophilus</name>
    <dbReference type="NCBI Taxonomy" id="2994642"/>
    <lineage>
        <taxon>Bacteria</taxon>
        <taxon>Pseudomonadati</taxon>
        <taxon>Pseudomonadota</taxon>
        <taxon>Gammaproteobacteria</taxon>
        <taxon>Moraxellales</taxon>
        <taxon>Moraxellaceae</taxon>
        <taxon>Acinetobacter</taxon>
    </lineage>
</organism>
<comment type="caution">
    <text evidence="1">The sequence shown here is derived from an EMBL/GenBank/DDBJ whole genome shotgun (WGS) entry which is preliminary data.</text>
</comment>
<sequence>MFNNIFTFFDRLRYTTQKRAIRVQFSNSQLNAQVMLQRIDGYHAINAGLSFALSRWNACKKLKI</sequence>
<dbReference type="RefSeq" id="WP_266129859.1">
    <property type="nucleotide sequence ID" value="NZ_JAPKMY010000002.1"/>
</dbReference>
<name>A0A9X3IGC9_9GAMM</name>
<accession>A0A9X3IGC9</accession>
<evidence type="ECO:0000313" key="2">
    <source>
        <dbReference type="Proteomes" id="UP001146019"/>
    </source>
</evidence>
<gene>
    <name evidence="1" type="ORF">OSH00_04505</name>
</gene>
<keyword evidence="2" id="KW-1185">Reference proteome</keyword>
<evidence type="ECO:0000313" key="1">
    <source>
        <dbReference type="EMBL" id="MCX5467001.1"/>
    </source>
</evidence>
<protein>
    <submittedName>
        <fullName evidence="1">Uncharacterized protein</fullName>
    </submittedName>
</protein>
<dbReference type="Proteomes" id="UP001146019">
    <property type="component" value="Unassembled WGS sequence"/>
</dbReference>
<proteinExistence type="predicted"/>
<reference evidence="1" key="1">
    <citation type="submission" date="2022-11" db="EMBL/GenBank/DDBJ databases">
        <title>Biodiversity and phylogenetic relationships of bacteria.</title>
        <authorList>
            <person name="Machado R.A.R."/>
            <person name="Bhat A."/>
            <person name="Loulou A."/>
            <person name="Kallel S."/>
        </authorList>
    </citation>
    <scope>NUCLEOTIDE SEQUENCE</scope>
    <source>
        <strain evidence="1">A-IN1</strain>
    </source>
</reference>